<evidence type="ECO:0000313" key="2">
    <source>
        <dbReference type="Proteomes" id="UP000037035"/>
    </source>
</evidence>
<dbReference type="Proteomes" id="UP000037035">
    <property type="component" value="Unassembled WGS sequence"/>
</dbReference>
<dbReference type="OrthoDB" id="2503929at2759"/>
<dbReference type="VEuPathDB" id="FungiDB:VP01_99g10"/>
<dbReference type="EMBL" id="LAVV01015714">
    <property type="protein sequence ID" value="KNZ43671.1"/>
    <property type="molecule type" value="Genomic_DNA"/>
</dbReference>
<gene>
    <name evidence="1" type="ORF">VP01_99g10</name>
</gene>
<comment type="caution">
    <text evidence="1">The sequence shown here is derived from an EMBL/GenBank/DDBJ whole genome shotgun (WGS) entry which is preliminary data.</text>
</comment>
<protein>
    <submittedName>
        <fullName evidence="1">Uncharacterized protein</fullName>
    </submittedName>
</protein>
<accession>A0A0L6U570</accession>
<evidence type="ECO:0000313" key="1">
    <source>
        <dbReference type="EMBL" id="KNZ43671.1"/>
    </source>
</evidence>
<dbReference type="AlphaFoldDB" id="A0A0L6U570"/>
<sequence>MQLTYVAAAALMTYGIHAQAPNNAAAGAQAAPGGQGAAPGNKQPKAIPMDCTQAYLPFSEADIAALSSNDTNVARSGNYSTIATEAACKGPTGAADALCDISSCSNHPVCNTCVELIITGNTTKTGTTTIPQVTCTNNYFFGNSSDPLKNVCTDANDKTYTCTGTCTSFTSCKTCFSVNDPALQGP</sequence>
<name>A0A0L6U570_9BASI</name>
<organism evidence="1 2">
    <name type="scientific">Puccinia sorghi</name>
    <dbReference type="NCBI Taxonomy" id="27349"/>
    <lineage>
        <taxon>Eukaryota</taxon>
        <taxon>Fungi</taxon>
        <taxon>Dikarya</taxon>
        <taxon>Basidiomycota</taxon>
        <taxon>Pucciniomycotina</taxon>
        <taxon>Pucciniomycetes</taxon>
        <taxon>Pucciniales</taxon>
        <taxon>Pucciniaceae</taxon>
        <taxon>Puccinia</taxon>
    </lineage>
</organism>
<proteinExistence type="predicted"/>
<reference evidence="1 2" key="1">
    <citation type="submission" date="2015-08" db="EMBL/GenBank/DDBJ databases">
        <title>Next Generation Sequencing and Analysis of the Genome of Puccinia sorghi L Schw, the Causal Agent of Maize Common Rust.</title>
        <authorList>
            <person name="Rochi L."/>
            <person name="Burguener G."/>
            <person name="Darino M."/>
            <person name="Turjanski A."/>
            <person name="Kreff E."/>
            <person name="Dieguez M.J."/>
            <person name="Sacco F."/>
        </authorList>
    </citation>
    <scope>NUCLEOTIDE SEQUENCE [LARGE SCALE GENOMIC DNA]</scope>
    <source>
        <strain evidence="1 2">RO10H11247</strain>
    </source>
</reference>
<keyword evidence="2" id="KW-1185">Reference proteome</keyword>